<dbReference type="OrthoDB" id="9769898at2"/>
<dbReference type="RefSeq" id="WP_068810115.1">
    <property type="nucleotide sequence ID" value="NZ_BMIY01000010.1"/>
</dbReference>
<comment type="caution">
    <text evidence="2">The sequence shown here is derived from an EMBL/GenBank/DDBJ whole genome shotgun (WGS) entry which is preliminary data.</text>
</comment>
<name>A0A916QLN4_9GAMM</name>
<organism evidence="2 3">
    <name type="scientific">Pseudohongiella nitratireducens</name>
    <dbReference type="NCBI Taxonomy" id="1768907"/>
    <lineage>
        <taxon>Bacteria</taxon>
        <taxon>Pseudomonadati</taxon>
        <taxon>Pseudomonadota</taxon>
        <taxon>Gammaproteobacteria</taxon>
        <taxon>Pseudomonadales</taxon>
        <taxon>Pseudohongiellaceae</taxon>
        <taxon>Pseudohongiella</taxon>
    </lineage>
</organism>
<reference evidence="2" key="2">
    <citation type="submission" date="2020-09" db="EMBL/GenBank/DDBJ databases">
        <authorList>
            <person name="Sun Q."/>
            <person name="Zhou Y."/>
        </authorList>
    </citation>
    <scope>NUCLEOTIDE SEQUENCE</scope>
    <source>
        <strain evidence="2">CGMCC 1.15425</strain>
    </source>
</reference>
<proteinExistence type="predicted"/>
<evidence type="ECO:0000313" key="2">
    <source>
        <dbReference type="EMBL" id="GFZ80132.1"/>
    </source>
</evidence>
<dbReference type="EMBL" id="BMIY01000010">
    <property type="protein sequence ID" value="GFZ80132.1"/>
    <property type="molecule type" value="Genomic_DNA"/>
</dbReference>
<reference evidence="2" key="1">
    <citation type="journal article" date="2014" name="Int. J. Syst. Evol. Microbiol.">
        <title>Complete genome sequence of Corynebacterium casei LMG S-19264T (=DSM 44701T), isolated from a smear-ripened cheese.</title>
        <authorList>
            <consortium name="US DOE Joint Genome Institute (JGI-PGF)"/>
            <person name="Walter F."/>
            <person name="Albersmeier A."/>
            <person name="Kalinowski J."/>
            <person name="Ruckert C."/>
        </authorList>
    </citation>
    <scope>NUCLEOTIDE SEQUENCE</scope>
    <source>
        <strain evidence="2">CGMCC 1.15425</strain>
    </source>
</reference>
<evidence type="ECO:0000313" key="3">
    <source>
        <dbReference type="Proteomes" id="UP000627715"/>
    </source>
</evidence>
<feature type="chain" id="PRO_5038070565" description="DUF885 domain-containing protein" evidence="1">
    <location>
        <begin position="22"/>
        <end position="627"/>
    </location>
</feature>
<dbReference type="PANTHER" id="PTHR33361:SF16">
    <property type="entry name" value="DUF885 DOMAIN-CONTAINING PROTEIN"/>
    <property type="match status" value="1"/>
</dbReference>
<dbReference type="InterPro" id="IPR010281">
    <property type="entry name" value="DUF885"/>
</dbReference>
<dbReference type="AlphaFoldDB" id="A0A916QLN4"/>
<protein>
    <recommendedName>
        <fullName evidence="4">DUF885 domain-containing protein</fullName>
    </recommendedName>
</protein>
<sequence length="627" mass="70457">MRHLIYSLLFIFTLAACGEQASTPSAPLTSSTESQITEAAETESARLNAWFDEKYDERLQQFDPISLTMQGRKERYTDIDDMSVQAQEAELVWFQQATAEMEDNFDYDALDREAKMSWDIWQYQLEQAELAAEFRYNGFVFDQMNGNHSFLPTFLINFHDIASVSDYEAFISRITETGRALNQGLERAAETATQGVTMPEFALDGVIAQSQSVITGAPFTENAETDSALWAHAKSQVANLVEQGALEQPDADSLLADTADALTTTLAPAYQDIIAWAEEEKANAPEVAMGLVSQPGGEAYYQYRLANQTTTELTADEIHAIGLADVARLRSEMEEVMASTDFDGSLQEFFVMLRETSDDERFYYPNTDEGRQGYIDDATAAIENIKAVLPDYFATLPQADLVVRRVEPFRERDGGAQHYYSGTPDGSRPGIYYAHLSDMTAMPKSELEVIAYHEGLPGHHMQISIAQELQDLPRFRTQAGFTAYSEGWGLYSEYLANEMPGTYEDPYSQFGRLTSEMWRAIRLVVDTGLHAKGWTEQEAVDYFAENSSVPLAAIRSEIRRYIVMPGQATSYKIGMNKILELREHARLELGEDFDIRGFHDAVLLGGAMPLHLLERRVQQWIDDVKAS</sequence>
<gene>
    <name evidence="2" type="ORF">GCM10011403_24120</name>
</gene>
<dbReference type="Pfam" id="PF05960">
    <property type="entry name" value="DUF885"/>
    <property type="match status" value="1"/>
</dbReference>
<dbReference type="PROSITE" id="PS51257">
    <property type="entry name" value="PROKAR_LIPOPROTEIN"/>
    <property type="match status" value="1"/>
</dbReference>
<dbReference type="Proteomes" id="UP000627715">
    <property type="component" value="Unassembled WGS sequence"/>
</dbReference>
<evidence type="ECO:0008006" key="4">
    <source>
        <dbReference type="Google" id="ProtNLM"/>
    </source>
</evidence>
<accession>A0A916QLN4</accession>
<feature type="signal peptide" evidence="1">
    <location>
        <begin position="1"/>
        <end position="21"/>
    </location>
</feature>
<dbReference type="PANTHER" id="PTHR33361">
    <property type="entry name" value="GLR0591 PROTEIN"/>
    <property type="match status" value="1"/>
</dbReference>
<evidence type="ECO:0000256" key="1">
    <source>
        <dbReference type="SAM" id="SignalP"/>
    </source>
</evidence>
<keyword evidence="1" id="KW-0732">Signal</keyword>
<keyword evidence="3" id="KW-1185">Reference proteome</keyword>